<protein>
    <recommendedName>
        <fullName evidence="5">Folate receptor-like domain-containing protein</fullName>
    </recommendedName>
</protein>
<keyword evidence="1" id="KW-0472">Membrane</keyword>
<dbReference type="AlphaFoldDB" id="A0A6G0W7Q6"/>
<feature type="transmembrane region" description="Helical" evidence="1">
    <location>
        <begin position="177"/>
        <end position="197"/>
    </location>
</feature>
<reference evidence="3 4" key="1">
    <citation type="submission" date="2019-07" db="EMBL/GenBank/DDBJ databases">
        <title>Genomics analysis of Aphanomyces spp. identifies a new class of oomycete effector associated with host adaptation.</title>
        <authorList>
            <person name="Gaulin E."/>
        </authorList>
    </citation>
    <scope>NUCLEOTIDE SEQUENCE [LARGE SCALE GENOMIC DNA]</scope>
    <source>
        <strain evidence="3 4">ATCC 201684</strain>
    </source>
</reference>
<dbReference type="VEuPathDB" id="FungiDB:AeMF1_011214"/>
<proteinExistence type="predicted"/>
<keyword evidence="2" id="KW-0732">Signal</keyword>
<comment type="caution">
    <text evidence="3">The sequence shown here is derived from an EMBL/GenBank/DDBJ whole genome shotgun (WGS) entry which is preliminary data.</text>
</comment>
<evidence type="ECO:0000313" key="4">
    <source>
        <dbReference type="Proteomes" id="UP000481153"/>
    </source>
</evidence>
<feature type="chain" id="PRO_5026248055" description="Folate receptor-like domain-containing protein" evidence="2">
    <location>
        <begin position="18"/>
        <end position="230"/>
    </location>
</feature>
<keyword evidence="1" id="KW-0812">Transmembrane</keyword>
<feature type="signal peptide" evidence="2">
    <location>
        <begin position="1"/>
        <end position="17"/>
    </location>
</feature>
<dbReference type="Proteomes" id="UP000481153">
    <property type="component" value="Unassembled WGS sequence"/>
</dbReference>
<keyword evidence="1" id="KW-1133">Transmembrane helix</keyword>
<evidence type="ECO:0000256" key="2">
    <source>
        <dbReference type="SAM" id="SignalP"/>
    </source>
</evidence>
<evidence type="ECO:0000256" key="1">
    <source>
        <dbReference type="SAM" id="Phobius"/>
    </source>
</evidence>
<accession>A0A6G0W7Q6</accession>
<evidence type="ECO:0000313" key="3">
    <source>
        <dbReference type="EMBL" id="KAF0722149.1"/>
    </source>
</evidence>
<name>A0A6G0W7Q6_9STRA</name>
<keyword evidence="4" id="KW-1185">Reference proteome</keyword>
<gene>
    <name evidence="3" type="ORF">Ae201684_018629</name>
</gene>
<sequence>MYRLVLCALIASMPAAASQVSPCSPAISEAFVAAKDAQVVKCLADQALPASAVVTSNWTNFCATPSCVQLLNMSTTIAAECQPATTNIVPVHFCTLTCQTTLDLFRNRRGRCLKVVNDSTINCDACVDYFAETETLVDICGFWDSASAMRNEDALRSKLLSCKSTLVAIDRQTKTSMFNAIFIVLAIALAVATMFYFGKQIYLVKKQLRAAKGQTLDEKLRTPAAKLQAL</sequence>
<dbReference type="EMBL" id="VJMJ01000345">
    <property type="protein sequence ID" value="KAF0722149.1"/>
    <property type="molecule type" value="Genomic_DNA"/>
</dbReference>
<organism evidence="3 4">
    <name type="scientific">Aphanomyces euteiches</name>
    <dbReference type="NCBI Taxonomy" id="100861"/>
    <lineage>
        <taxon>Eukaryota</taxon>
        <taxon>Sar</taxon>
        <taxon>Stramenopiles</taxon>
        <taxon>Oomycota</taxon>
        <taxon>Saprolegniomycetes</taxon>
        <taxon>Saprolegniales</taxon>
        <taxon>Verrucalvaceae</taxon>
        <taxon>Aphanomyces</taxon>
    </lineage>
</organism>
<evidence type="ECO:0008006" key="5">
    <source>
        <dbReference type="Google" id="ProtNLM"/>
    </source>
</evidence>